<dbReference type="InterPro" id="IPR002481">
    <property type="entry name" value="FUR"/>
</dbReference>
<evidence type="ECO:0000256" key="5">
    <source>
        <dbReference type="ARBA" id="ARBA00023125"/>
    </source>
</evidence>
<dbReference type="Gene3D" id="1.10.10.10">
    <property type="entry name" value="Winged helix-like DNA-binding domain superfamily/Winged helix DNA-binding domain"/>
    <property type="match status" value="1"/>
</dbReference>
<sequence length="188" mass="20177">MQEDGRVLHGHGQGHDHDHGQDHGQGHGHGAACGTCTDMLARAERLCRERDLQFTRLRRDVLETVAAAHGPLGAYDIAERLSLPGRRVAAVSVYRALDFLTELGLVHRIASRNAFVSCAHEHGAGEGLVFLICRSCGSIDETTAPEVEAGLHRALDRAGFRPASRILEVEGECGACRDRAQGEAGLAS</sequence>
<keyword evidence="6" id="KW-0804">Transcription</keyword>
<feature type="binding site" evidence="7">
    <location>
        <position position="133"/>
    </location>
    <ligand>
        <name>Zn(2+)</name>
        <dbReference type="ChEBI" id="CHEBI:29105"/>
    </ligand>
</feature>
<dbReference type="Proteomes" id="UP000410984">
    <property type="component" value="Unassembled WGS sequence"/>
</dbReference>
<dbReference type="Gene3D" id="3.30.1490.190">
    <property type="match status" value="1"/>
</dbReference>
<comment type="cofactor">
    <cofactor evidence="7">
        <name>Zn(2+)</name>
        <dbReference type="ChEBI" id="CHEBI:29105"/>
    </cofactor>
    <text evidence="7">Binds 1 zinc ion per subunit.</text>
</comment>
<dbReference type="PANTHER" id="PTHR33202:SF6">
    <property type="entry name" value="ZINC UPTAKE REGULATION PROTEIN"/>
    <property type="match status" value="1"/>
</dbReference>
<organism evidence="10 11">
    <name type="scientific">Methylobacterium symbioticum</name>
    <dbReference type="NCBI Taxonomy" id="2584084"/>
    <lineage>
        <taxon>Bacteria</taxon>
        <taxon>Pseudomonadati</taxon>
        <taxon>Pseudomonadota</taxon>
        <taxon>Alphaproteobacteria</taxon>
        <taxon>Hyphomicrobiales</taxon>
        <taxon>Methylobacteriaceae</taxon>
        <taxon>Methylobacterium</taxon>
    </lineage>
</organism>
<proteinExistence type="inferred from homology"/>
<reference evidence="10 11" key="1">
    <citation type="submission" date="2019-06" db="EMBL/GenBank/DDBJ databases">
        <authorList>
            <person name="Rodrigo-Torres L."/>
            <person name="Arahal R. D."/>
            <person name="Lucena T."/>
        </authorList>
    </citation>
    <scope>NUCLEOTIDE SEQUENCE [LARGE SCALE GENOMIC DNA]</scope>
    <source>
        <strain evidence="10 11">SB0023/3</strain>
    </source>
</reference>
<dbReference type="EMBL" id="CABFPH010000116">
    <property type="protein sequence ID" value="VUD74323.1"/>
    <property type="molecule type" value="Genomic_DNA"/>
</dbReference>
<evidence type="ECO:0000256" key="4">
    <source>
        <dbReference type="ARBA" id="ARBA00023015"/>
    </source>
</evidence>
<feature type="region of interest" description="Disordered" evidence="9">
    <location>
        <begin position="1"/>
        <end position="29"/>
    </location>
</feature>
<protein>
    <submittedName>
        <fullName evidence="10">Zinc uptake regulation protein</fullName>
    </submittedName>
</protein>
<dbReference type="GO" id="GO:0005829">
    <property type="term" value="C:cytosol"/>
    <property type="evidence" value="ECO:0007669"/>
    <property type="project" value="TreeGrafter"/>
</dbReference>
<evidence type="ECO:0000256" key="7">
    <source>
        <dbReference type="PIRSR" id="PIRSR602481-1"/>
    </source>
</evidence>
<dbReference type="GO" id="GO:0000976">
    <property type="term" value="F:transcription cis-regulatory region binding"/>
    <property type="evidence" value="ECO:0007669"/>
    <property type="project" value="TreeGrafter"/>
</dbReference>
<name>A0A509EM47_9HYPH</name>
<feature type="compositionally biased region" description="Basic and acidic residues" evidence="9">
    <location>
        <begin position="1"/>
        <end position="25"/>
    </location>
</feature>
<evidence type="ECO:0000313" key="10">
    <source>
        <dbReference type="EMBL" id="VUD74323.1"/>
    </source>
</evidence>
<feature type="binding site" evidence="7">
    <location>
        <position position="176"/>
    </location>
    <ligand>
        <name>Zn(2+)</name>
        <dbReference type="ChEBI" id="CHEBI:29105"/>
    </ligand>
</feature>
<dbReference type="Pfam" id="PF01475">
    <property type="entry name" value="FUR"/>
    <property type="match status" value="1"/>
</dbReference>
<feature type="binding site" evidence="7">
    <location>
        <position position="173"/>
    </location>
    <ligand>
        <name>Zn(2+)</name>
        <dbReference type="ChEBI" id="CHEBI:29105"/>
    </ligand>
</feature>
<evidence type="ECO:0000313" key="11">
    <source>
        <dbReference type="Proteomes" id="UP000410984"/>
    </source>
</evidence>
<dbReference type="GO" id="GO:1900376">
    <property type="term" value="P:regulation of secondary metabolite biosynthetic process"/>
    <property type="evidence" value="ECO:0007669"/>
    <property type="project" value="TreeGrafter"/>
</dbReference>
<evidence type="ECO:0000256" key="9">
    <source>
        <dbReference type="SAM" id="MobiDB-lite"/>
    </source>
</evidence>
<dbReference type="GO" id="GO:0003700">
    <property type="term" value="F:DNA-binding transcription factor activity"/>
    <property type="evidence" value="ECO:0007669"/>
    <property type="project" value="InterPro"/>
</dbReference>
<dbReference type="InterPro" id="IPR036388">
    <property type="entry name" value="WH-like_DNA-bd_sf"/>
</dbReference>
<keyword evidence="3 7" id="KW-0862">Zinc</keyword>
<dbReference type="InterPro" id="IPR043135">
    <property type="entry name" value="Fur_C"/>
</dbReference>
<dbReference type="PANTHER" id="PTHR33202">
    <property type="entry name" value="ZINC UPTAKE REGULATION PROTEIN"/>
    <property type="match status" value="1"/>
</dbReference>
<keyword evidence="4" id="KW-0805">Transcription regulation</keyword>
<keyword evidence="8" id="KW-0408">Iron</keyword>
<dbReference type="GO" id="GO:0008270">
    <property type="term" value="F:zinc ion binding"/>
    <property type="evidence" value="ECO:0007669"/>
    <property type="project" value="TreeGrafter"/>
</dbReference>
<comment type="similarity">
    <text evidence="1">Belongs to the Fur family.</text>
</comment>
<evidence type="ECO:0000256" key="3">
    <source>
        <dbReference type="ARBA" id="ARBA00022833"/>
    </source>
</evidence>
<dbReference type="SUPFAM" id="SSF46785">
    <property type="entry name" value="Winged helix' DNA-binding domain"/>
    <property type="match status" value="1"/>
</dbReference>
<evidence type="ECO:0000256" key="8">
    <source>
        <dbReference type="PIRSR" id="PIRSR602481-2"/>
    </source>
</evidence>
<dbReference type="InterPro" id="IPR036390">
    <property type="entry name" value="WH_DNA-bd_sf"/>
</dbReference>
<dbReference type="OrthoDB" id="9801127at2"/>
<evidence type="ECO:0000256" key="6">
    <source>
        <dbReference type="ARBA" id="ARBA00023163"/>
    </source>
</evidence>
<keyword evidence="7" id="KW-0479">Metal-binding</keyword>
<dbReference type="GO" id="GO:0045892">
    <property type="term" value="P:negative regulation of DNA-templated transcription"/>
    <property type="evidence" value="ECO:0007669"/>
    <property type="project" value="TreeGrafter"/>
</dbReference>
<evidence type="ECO:0000256" key="2">
    <source>
        <dbReference type="ARBA" id="ARBA00022491"/>
    </source>
</evidence>
<keyword evidence="2" id="KW-0678">Repressor</keyword>
<evidence type="ECO:0000256" key="1">
    <source>
        <dbReference type="ARBA" id="ARBA00007957"/>
    </source>
</evidence>
<accession>A0A509EM47</accession>
<comment type="cofactor">
    <cofactor evidence="8">
        <name>Mn(2+)</name>
        <dbReference type="ChEBI" id="CHEBI:29035"/>
    </cofactor>
    <cofactor evidence="8">
        <name>Fe(2+)</name>
        <dbReference type="ChEBI" id="CHEBI:29033"/>
    </cofactor>
    <text evidence="8">Binds 1 Mn(2+) or Fe(2+) ion per subunit.</text>
</comment>
<dbReference type="AlphaFoldDB" id="A0A509EM47"/>
<feature type="binding site" evidence="7">
    <location>
        <position position="136"/>
    </location>
    <ligand>
        <name>Zn(2+)</name>
        <dbReference type="ChEBI" id="CHEBI:29105"/>
    </ligand>
</feature>
<keyword evidence="5" id="KW-0238">DNA-binding</keyword>
<keyword evidence="11" id="KW-1185">Reference proteome</keyword>
<gene>
    <name evidence="10" type="primary">zur</name>
    <name evidence="10" type="ORF">MET9862_04952</name>
</gene>
<feature type="binding site" evidence="8">
    <location>
        <position position="148"/>
    </location>
    <ligand>
        <name>Fe cation</name>
        <dbReference type="ChEBI" id="CHEBI:24875"/>
    </ligand>
</feature>